<dbReference type="Pfam" id="PF04773">
    <property type="entry name" value="FecR"/>
    <property type="match status" value="1"/>
</dbReference>
<evidence type="ECO:0000259" key="2">
    <source>
        <dbReference type="Pfam" id="PF04773"/>
    </source>
</evidence>
<evidence type="ECO:0000313" key="4">
    <source>
        <dbReference type="EMBL" id="SDG05077.1"/>
    </source>
</evidence>
<dbReference type="RefSeq" id="WP_089832720.1">
    <property type="nucleotide sequence ID" value="NZ_FNBN01000003.1"/>
</dbReference>
<dbReference type="GO" id="GO:0016989">
    <property type="term" value="F:sigma factor antagonist activity"/>
    <property type="evidence" value="ECO:0007669"/>
    <property type="project" value="TreeGrafter"/>
</dbReference>
<accession>A0A1G7R2W8</accession>
<keyword evidence="1" id="KW-0472">Membrane</keyword>
<organism evidence="4 5">
    <name type="scientific">Chitinophaga filiformis</name>
    <name type="common">Myxococcus filiformis</name>
    <name type="synonym">Flexibacter filiformis</name>
    <dbReference type="NCBI Taxonomy" id="104663"/>
    <lineage>
        <taxon>Bacteria</taxon>
        <taxon>Pseudomonadati</taxon>
        <taxon>Bacteroidota</taxon>
        <taxon>Chitinophagia</taxon>
        <taxon>Chitinophagales</taxon>
        <taxon>Chitinophagaceae</taxon>
        <taxon>Chitinophaga</taxon>
    </lineage>
</organism>
<dbReference type="Pfam" id="PF16344">
    <property type="entry name" value="FecR_C"/>
    <property type="match status" value="1"/>
</dbReference>
<dbReference type="Gene3D" id="3.55.50.30">
    <property type="match status" value="1"/>
</dbReference>
<dbReference type="OrthoDB" id="643697at2"/>
<proteinExistence type="predicted"/>
<dbReference type="PANTHER" id="PTHR30273:SF2">
    <property type="entry name" value="PROTEIN FECR"/>
    <property type="match status" value="1"/>
</dbReference>
<name>A0A1G7R2W8_CHIFI</name>
<dbReference type="InterPro" id="IPR012373">
    <property type="entry name" value="Ferrdict_sens_TM"/>
</dbReference>
<keyword evidence="1" id="KW-1133">Transmembrane helix</keyword>
<feature type="transmembrane region" description="Helical" evidence="1">
    <location>
        <begin position="86"/>
        <end position="106"/>
    </location>
</feature>
<dbReference type="InterPro" id="IPR032508">
    <property type="entry name" value="FecR_C"/>
</dbReference>
<reference evidence="4 5" key="1">
    <citation type="submission" date="2016-10" db="EMBL/GenBank/DDBJ databases">
        <authorList>
            <person name="de Groot N.N."/>
        </authorList>
    </citation>
    <scope>NUCLEOTIDE SEQUENCE [LARGE SCALE GENOMIC DNA]</scope>
    <source>
        <strain evidence="4 5">DSM 527</strain>
    </source>
</reference>
<protein>
    <submittedName>
        <fullName evidence="4">FecR protein</fullName>
    </submittedName>
</protein>
<dbReference type="AlphaFoldDB" id="A0A1G7R2W8"/>
<dbReference type="EMBL" id="FNBN01000003">
    <property type="protein sequence ID" value="SDG05077.1"/>
    <property type="molecule type" value="Genomic_DNA"/>
</dbReference>
<feature type="domain" description="FecR protein" evidence="2">
    <location>
        <begin position="177"/>
        <end position="268"/>
    </location>
</feature>
<dbReference type="PIRSF" id="PIRSF018266">
    <property type="entry name" value="FecR"/>
    <property type="match status" value="1"/>
</dbReference>
<dbReference type="PANTHER" id="PTHR30273">
    <property type="entry name" value="PERIPLASMIC SIGNAL SENSOR AND SIGMA FACTOR ACTIVATOR FECR-RELATED"/>
    <property type="match status" value="1"/>
</dbReference>
<feature type="domain" description="Protein FecR C-terminal" evidence="3">
    <location>
        <begin position="309"/>
        <end position="376"/>
    </location>
</feature>
<evidence type="ECO:0000259" key="3">
    <source>
        <dbReference type="Pfam" id="PF16344"/>
    </source>
</evidence>
<evidence type="ECO:0000256" key="1">
    <source>
        <dbReference type="SAM" id="Phobius"/>
    </source>
</evidence>
<dbReference type="InterPro" id="IPR006860">
    <property type="entry name" value="FecR"/>
</dbReference>
<evidence type="ECO:0000313" key="5">
    <source>
        <dbReference type="Proteomes" id="UP000199045"/>
    </source>
</evidence>
<gene>
    <name evidence="4" type="ORF">SAMN04488121_103293</name>
</gene>
<dbReference type="STRING" id="104663.SAMN04488121_103293"/>
<keyword evidence="1" id="KW-0812">Transmembrane</keyword>
<dbReference type="Gene3D" id="2.60.120.1440">
    <property type="match status" value="1"/>
</dbReference>
<sequence>MSLDRDFIENLIIQDICGTIAPSDKAVLKDAIDNNPELWLLQQAMMRKLQTSEVQEARRQLRESFTAQDIIREERRRRRTRTIRRSGAIAAVAGVIAFFSAKYISFHSSSDTEQVMVIAAGNEPKQVVLQLPDGRKIALDTIQEKLNVGHVAISTQSSTLSYQSTNTNNKERATLIVPPGKDYKIHLNDGTEIHLNSGTRLIFPLQFLDDSREVTIDGEAYVKVAPQPDQPFIVHLSQATVQVLGTEFNVNTYSGGVQKIALVNGAVKIKTKIDSLVLKPGMEAVTTVDGVKADTFDASEVLAWREGKYYINDATLEEVSSVLTRWYGKTVVIDNKETGRQRFTGLIDKSQKIEVTLDGLKLTNRIDYYTDEDGVIHIK</sequence>
<dbReference type="Proteomes" id="UP000199045">
    <property type="component" value="Unassembled WGS sequence"/>
</dbReference>